<proteinExistence type="inferred from homology"/>
<keyword evidence="12" id="KW-0496">Mitochondrion</keyword>
<evidence type="ECO:0000256" key="11">
    <source>
        <dbReference type="SAM" id="Phobius"/>
    </source>
</evidence>
<evidence type="ECO:0000256" key="8">
    <source>
        <dbReference type="ARBA" id="ARBA00023065"/>
    </source>
</evidence>
<keyword evidence="3" id="KW-0813">Transport</keyword>
<feature type="transmembrane region" description="Helical" evidence="11">
    <location>
        <begin position="115"/>
        <end position="134"/>
    </location>
</feature>
<evidence type="ECO:0000256" key="10">
    <source>
        <dbReference type="ARBA" id="ARBA00023310"/>
    </source>
</evidence>
<evidence type="ECO:0000256" key="7">
    <source>
        <dbReference type="ARBA" id="ARBA00022989"/>
    </source>
</evidence>
<dbReference type="GeneID" id="20832548"/>
<geneLocation type="mitochondrion" evidence="12"/>
<dbReference type="SUPFAM" id="SSF81336">
    <property type="entry name" value="F1F0 ATP synthase subunit A"/>
    <property type="match status" value="1"/>
</dbReference>
<keyword evidence="4" id="KW-0138">CF(0)</keyword>
<organism evidence="12">
    <name type="scientific">Dicrocoelium dendriticum</name>
    <name type="common">Small liver fluke</name>
    <dbReference type="NCBI Taxonomy" id="57078"/>
    <lineage>
        <taxon>Eukaryota</taxon>
        <taxon>Metazoa</taxon>
        <taxon>Spiralia</taxon>
        <taxon>Lophotrochozoa</taxon>
        <taxon>Platyhelminthes</taxon>
        <taxon>Trematoda</taxon>
        <taxon>Digenea</taxon>
        <taxon>Plagiorchiida</taxon>
        <taxon>Xiphidiata</taxon>
        <taxon>Gorgoderoidea</taxon>
        <taxon>Dicrocoeliidae</taxon>
        <taxon>Dicrocoelium</taxon>
    </lineage>
</organism>
<keyword evidence="10" id="KW-0066">ATP synthesis</keyword>
<feature type="transmembrane region" description="Helical" evidence="11">
    <location>
        <begin position="20"/>
        <end position="39"/>
    </location>
</feature>
<keyword evidence="8" id="KW-0406">Ion transport</keyword>
<evidence type="ECO:0000256" key="1">
    <source>
        <dbReference type="ARBA" id="ARBA00004141"/>
    </source>
</evidence>
<name>A0A096XCD3_DICDE</name>
<keyword evidence="9 11" id="KW-0472">Membrane</keyword>
<feature type="transmembrane region" description="Helical" evidence="11">
    <location>
        <begin position="140"/>
        <end position="160"/>
    </location>
</feature>
<evidence type="ECO:0000256" key="6">
    <source>
        <dbReference type="ARBA" id="ARBA00022781"/>
    </source>
</evidence>
<dbReference type="InterPro" id="IPR035908">
    <property type="entry name" value="F0_ATP_A_sf"/>
</dbReference>
<reference evidence="12" key="1">
    <citation type="journal article" date="2014" name="Mol. Phylogenet. Evol.">
        <title>Dicrocoelium chinensis and Dicrocoelium dendriticum (Trematoda: Digenea) are distinct lancet fluke species based on mitochondrial and nuclear ribosomal DNA sequences.</title>
        <authorList>
            <person name="Liu G.H."/>
            <person name="Yan H.B."/>
            <person name="Otranto D."/>
            <person name="Wang X.Y."/>
            <person name="Zhao G.H."/>
            <person name="Jia W.Z."/>
            <person name="Zhu X.Q."/>
        </authorList>
    </citation>
    <scope>NUCLEOTIDE SEQUENCE</scope>
</reference>
<gene>
    <name evidence="12" type="primary">atp6</name>
</gene>
<feature type="transmembrane region" description="Helical" evidence="11">
    <location>
        <begin position="46"/>
        <end position="68"/>
    </location>
</feature>
<feature type="transmembrane region" description="Helical" evidence="11">
    <location>
        <begin position="88"/>
        <end position="108"/>
    </location>
</feature>
<dbReference type="GO" id="GO:0045259">
    <property type="term" value="C:proton-transporting ATP synthase complex"/>
    <property type="evidence" value="ECO:0007669"/>
    <property type="project" value="UniProtKB-KW"/>
</dbReference>
<evidence type="ECO:0000256" key="3">
    <source>
        <dbReference type="ARBA" id="ARBA00022448"/>
    </source>
</evidence>
<evidence type="ECO:0000256" key="4">
    <source>
        <dbReference type="ARBA" id="ARBA00022547"/>
    </source>
</evidence>
<dbReference type="RefSeq" id="YP_009092187.1">
    <property type="nucleotide sequence ID" value="NC_025280.1"/>
</dbReference>
<dbReference type="GO" id="GO:0006754">
    <property type="term" value="P:ATP biosynthetic process"/>
    <property type="evidence" value="ECO:0007669"/>
    <property type="project" value="UniProtKB-KW"/>
</dbReference>
<evidence type="ECO:0000256" key="2">
    <source>
        <dbReference type="ARBA" id="ARBA00006810"/>
    </source>
</evidence>
<keyword evidence="7 11" id="KW-1133">Transmembrane helix</keyword>
<dbReference type="AlphaFoldDB" id="A0A096XCD3"/>
<dbReference type="EMBL" id="KF318787">
    <property type="protein sequence ID" value="AHG06512.1"/>
    <property type="molecule type" value="Genomic_DNA"/>
</dbReference>
<accession>A0A096XCD3</accession>
<dbReference type="CTD" id="4508"/>
<sequence>MGNLHLSSVVSWLDSLVSGGWGSLVYRVAIVVLFVFFIGLRIPYIFFLHIYVGVVVFWVFPIFVSLLFSRLSSVGMFLVSLVPSGTPLWIVPVIFFIELVSFLVRSLVLVLRPIVNLAFGCFGSAAGHYCVLGMQGYGALIIFVLLFYESLVLLIHWYIVHQILLFSHSS</sequence>
<comment type="similarity">
    <text evidence="2">Belongs to the ATPase A chain family.</text>
</comment>
<evidence type="ECO:0000256" key="9">
    <source>
        <dbReference type="ARBA" id="ARBA00023136"/>
    </source>
</evidence>
<keyword evidence="6" id="KW-0375">Hydrogen ion transport</keyword>
<dbReference type="GO" id="GO:1902600">
    <property type="term" value="P:proton transmembrane transport"/>
    <property type="evidence" value="ECO:0007669"/>
    <property type="project" value="UniProtKB-KW"/>
</dbReference>
<keyword evidence="5 11" id="KW-0812">Transmembrane</keyword>
<protein>
    <submittedName>
        <fullName evidence="12">ATP synthase F0 subunit 6</fullName>
    </submittedName>
</protein>
<evidence type="ECO:0000256" key="5">
    <source>
        <dbReference type="ARBA" id="ARBA00022692"/>
    </source>
</evidence>
<comment type="subcellular location">
    <subcellularLocation>
        <location evidence="1">Membrane</location>
        <topology evidence="1">Multi-pass membrane protein</topology>
    </subcellularLocation>
</comment>
<evidence type="ECO:0000313" key="12">
    <source>
        <dbReference type="EMBL" id="AHG06512.1"/>
    </source>
</evidence>